<sequence>MKGGGIYLNNIQELSVQESTFQENMIQFDGSKSRDEKDDNYIISQGYWRSSVESFDFIKCDEQLESCLGYDKCKKGYKGVLCSQCDYQKNFIKNISGDGNYQRIRAG</sequence>
<dbReference type="OrthoDB" id="297942at2759"/>
<evidence type="ECO:0000313" key="3">
    <source>
        <dbReference type="Proteomes" id="UP000054937"/>
    </source>
</evidence>
<organism evidence="2 3">
    <name type="scientific">Pseudocohnilembus persalinus</name>
    <name type="common">Ciliate</name>
    <dbReference type="NCBI Taxonomy" id="266149"/>
    <lineage>
        <taxon>Eukaryota</taxon>
        <taxon>Sar</taxon>
        <taxon>Alveolata</taxon>
        <taxon>Ciliophora</taxon>
        <taxon>Intramacronucleata</taxon>
        <taxon>Oligohymenophorea</taxon>
        <taxon>Scuticociliatia</taxon>
        <taxon>Philasterida</taxon>
        <taxon>Pseudocohnilembidae</taxon>
        <taxon>Pseudocohnilembus</taxon>
    </lineage>
</organism>
<gene>
    <name evidence="2" type="ORF">PPERSA_12761</name>
</gene>
<dbReference type="InterPro" id="IPR056047">
    <property type="entry name" value="CRMPA-like_DUF7630"/>
</dbReference>
<dbReference type="AlphaFoldDB" id="A0A0V0QTG4"/>
<keyword evidence="3" id="KW-1185">Reference proteome</keyword>
<name>A0A0V0QTG4_PSEPJ</name>
<dbReference type="EMBL" id="LDAU01000106">
    <property type="protein sequence ID" value="KRX05583.1"/>
    <property type="molecule type" value="Genomic_DNA"/>
</dbReference>
<feature type="domain" description="DUF7630" evidence="1">
    <location>
        <begin position="57"/>
        <end position="86"/>
    </location>
</feature>
<dbReference type="InParanoid" id="A0A0V0QTG4"/>
<evidence type="ECO:0000259" key="1">
    <source>
        <dbReference type="Pfam" id="PF24633"/>
    </source>
</evidence>
<dbReference type="Pfam" id="PF24633">
    <property type="entry name" value="DUF7630"/>
    <property type="match status" value="1"/>
</dbReference>
<accession>A0A0V0QTG4</accession>
<comment type="caution">
    <text evidence="2">The sequence shown here is derived from an EMBL/GenBank/DDBJ whole genome shotgun (WGS) entry which is preliminary data.</text>
</comment>
<reference evidence="2 3" key="1">
    <citation type="journal article" date="2015" name="Sci. Rep.">
        <title>Genome of the facultative scuticociliatosis pathogen Pseudocohnilembus persalinus provides insight into its virulence through horizontal gene transfer.</title>
        <authorList>
            <person name="Xiong J."/>
            <person name="Wang G."/>
            <person name="Cheng J."/>
            <person name="Tian M."/>
            <person name="Pan X."/>
            <person name="Warren A."/>
            <person name="Jiang C."/>
            <person name="Yuan D."/>
            <person name="Miao W."/>
        </authorList>
    </citation>
    <scope>NUCLEOTIDE SEQUENCE [LARGE SCALE GENOMIC DNA]</scope>
    <source>
        <strain evidence="2">36N120E</strain>
    </source>
</reference>
<dbReference type="Proteomes" id="UP000054937">
    <property type="component" value="Unassembled WGS sequence"/>
</dbReference>
<protein>
    <recommendedName>
        <fullName evidence="1">DUF7630 domain-containing protein</fullName>
    </recommendedName>
</protein>
<evidence type="ECO:0000313" key="2">
    <source>
        <dbReference type="EMBL" id="KRX05583.1"/>
    </source>
</evidence>
<proteinExistence type="predicted"/>